<dbReference type="PATRIC" id="fig|997296.3.peg.1344"/>
<dbReference type="STRING" id="997296.PB1_06307"/>
<dbReference type="PANTHER" id="PTHR35024:SF4">
    <property type="entry name" value="POLYMER-FORMING CYTOSKELETAL PROTEIN"/>
    <property type="match status" value="1"/>
</dbReference>
<comment type="similarity">
    <text evidence="1">Belongs to the bactofilin family.</text>
</comment>
<evidence type="ECO:0000313" key="3">
    <source>
        <dbReference type="Proteomes" id="UP000010523"/>
    </source>
</evidence>
<comment type="caution">
    <text evidence="2">The sequence shown here is derived from an EMBL/GenBank/DDBJ whole genome shotgun (WGS) entry which is preliminary data.</text>
</comment>
<reference evidence="2 3" key="1">
    <citation type="journal article" date="2012" name="Appl. Environ. Microbiol.">
        <title>Genome Sequence of Thermotolerant Bacillus methanolicus: Features and Regulation Related to Methylotrophy and Production of L-Lysine and L-Glutamate from Methanol.</title>
        <authorList>
            <person name="Heggeset T.M."/>
            <person name="Krog A."/>
            <person name="Balzer S."/>
            <person name="Wentzel A."/>
            <person name="Ellingsen T.E."/>
            <person name="Brautaset T."/>
        </authorList>
    </citation>
    <scope>NUCLEOTIDE SEQUENCE [LARGE SCALE GENOMIC DNA]</scope>
    <source>
        <strain evidence="2 3">PB1</strain>
    </source>
</reference>
<dbReference type="PANTHER" id="PTHR35024">
    <property type="entry name" value="HYPOTHETICAL CYTOSOLIC PROTEIN"/>
    <property type="match status" value="1"/>
</dbReference>
<accession>I3E0D2</accession>
<proteinExistence type="inferred from homology"/>
<evidence type="ECO:0000256" key="1">
    <source>
        <dbReference type="ARBA" id="ARBA00044755"/>
    </source>
</evidence>
<dbReference type="EMBL" id="AFEU01000002">
    <property type="protein sequence ID" value="EIJ79953.1"/>
    <property type="molecule type" value="Genomic_DNA"/>
</dbReference>
<evidence type="ECO:0000313" key="2">
    <source>
        <dbReference type="EMBL" id="EIJ79953.1"/>
    </source>
</evidence>
<dbReference type="RefSeq" id="WP_003351358.1">
    <property type="nucleotide sequence ID" value="NZ_AFEU01000002.1"/>
</dbReference>
<dbReference type="AlphaFoldDB" id="I3E0D2"/>
<organism evidence="2 3">
    <name type="scientific">Bacillus methanolicus PB1</name>
    <dbReference type="NCBI Taxonomy" id="997296"/>
    <lineage>
        <taxon>Bacteria</taxon>
        <taxon>Bacillati</taxon>
        <taxon>Bacillota</taxon>
        <taxon>Bacilli</taxon>
        <taxon>Bacillales</taxon>
        <taxon>Bacillaceae</taxon>
        <taxon>Bacillus</taxon>
    </lineage>
</organism>
<dbReference type="eggNOG" id="COG1664">
    <property type="taxonomic scope" value="Bacteria"/>
</dbReference>
<protein>
    <submittedName>
        <fullName evidence="2">Uncharacterized protein</fullName>
    </submittedName>
</protein>
<keyword evidence="3" id="KW-1185">Reference proteome</keyword>
<name>I3E0D2_BACMT</name>
<dbReference type="InterPro" id="IPR007607">
    <property type="entry name" value="BacA/B"/>
</dbReference>
<dbReference type="Proteomes" id="UP000010523">
    <property type="component" value="Unassembled WGS sequence"/>
</dbReference>
<sequence>MENDLLRHLTVTGTSITSGGNFKKVKIRGDGTINGDMNCVQLKVFGNADVNGIVNAKSVDIFGQANMRGNLEADTVKIFGEADIHGHATLKDLNLRGGIHIDGNLVGGNIHGYGEMKIENDCEADSISIKGAFTIKKTLNAEKIDLYLHFADSRITEIGGENIRVAKSKSISALNFLKRFSPDSAMLLAECIEGDVIYLEYTKAKVVRGNEVIIGPGCEIDLVEYQTSFQQDDKAKVAKNKKV</sequence>
<dbReference type="OrthoDB" id="1730007at2"/>
<gene>
    <name evidence="2" type="ORF">PB1_06307</name>
</gene>
<dbReference type="Pfam" id="PF04519">
    <property type="entry name" value="Bactofilin"/>
    <property type="match status" value="1"/>
</dbReference>